<evidence type="ECO:0000313" key="1">
    <source>
        <dbReference type="EMBL" id="GFR68836.1"/>
    </source>
</evidence>
<dbReference type="AlphaFoldDB" id="A0AAV4F739"/>
<evidence type="ECO:0000313" key="2">
    <source>
        <dbReference type="Proteomes" id="UP000762676"/>
    </source>
</evidence>
<dbReference type="Proteomes" id="UP000762676">
    <property type="component" value="Unassembled WGS sequence"/>
</dbReference>
<organism evidence="1 2">
    <name type="scientific">Elysia marginata</name>
    <dbReference type="NCBI Taxonomy" id="1093978"/>
    <lineage>
        <taxon>Eukaryota</taxon>
        <taxon>Metazoa</taxon>
        <taxon>Spiralia</taxon>
        <taxon>Lophotrochozoa</taxon>
        <taxon>Mollusca</taxon>
        <taxon>Gastropoda</taxon>
        <taxon>Heterobranchia</taxon>
        <taxon>Euthyneura</taxon>
        <taxon>Panpulmonata</taxon>
        <taxon>Sacoglossa</taxon>
        <taxon>Placobranchoidea</taxon>
        <taxon>Plakobranchidae</taxon>
        <taxon>Elysia</taxon>
    </lineage>
</organism>
<comment type="caution">
    <text evidence="1">The sequence shown here is derived from an EMBL/GenBank/DDBJ whole genome shotgun (WGS) entry which is preliminary data.</text>
</comment>
<gene>
    <name evidence="1" type="ORF">ElyMa_005617500</name>
</gene>
<dbReference type="EMBL" id="BMAT01011228">
    <property type="protein sequence ID" value="GFR68836.1"/>
    <property type="molecule type" value="Genomic_DNA"/>
</dbReference>
<proteinExistence type="predicted"/>
<name>A0AAV4F739_9GAST</name>
<accession>A0AAV4F739</accession>
<protein>
    <submittedName>
        <fullName evidence="1">Tigger transposable element-derived protein</fullName>
    </submittedName>
</protein>
<keyword evidence="2" id="KW-1185">Reference proteome</keyword>
<reference evidence="1 2" key="1">
    <citation type="journal article" date="2021" name="Elife">
        <title>Chloroplast acquisition without the gene transfer in kleptoplastic sea slugs, Plakobranchus ocellatus.</title>
        <authorList>
            <person name="Maeda T."/>
            <person name="Takahashi S."/>
            <person name="Yoshida T."/>
            <person name="Shimamura S."/>
            <person name="Takaki Y."/>
            <person name="Nagai Y."/>
            <person name="Toyoda A."/>
            <person name="Suzuki Y."/>
            <person name="Arimoto A."/>
            <person name="Ishii H."/>
            <person name="Satoh N."/>
            <person name="Nishiyama T."/>
            <person name="Hasebe M."/>
            <person name="Maruyama T."/>
            <person name="Minagawa J."/>
            <person name="Obokata J."/>
            <person name="Shigenobu S."/>
        </authorList>
    </citation>
    <scope>NUCLEOTIDE SEQUENCE [LARGE SCALE GENOMIC DNA]</scope>
</reference>
<sequence>MQPLDCSVYGPFKTYYNQAYSVFIVNHPGQPISINNVAEMVNLTRWHSHPKNIISGINVTGMWSFNPNNLTDEDLLFSHVTDRPMNVSALAPSVNTADRDMPGTSSTAANISGKREIIHGGKHIE</sequence>